<dbReference type="InterPro" id="IPR017871">
    <property type="entry name" value="ABC_transporter-like_CS"/>
</dbReference>
<dbReference type="GO" id="GO:0016887">
    <property type="term" value="F:ATP hydrolysis activity"/>
    <property type="evidence" value="ECO:0007669"/>
    <property type="project" value="InterPro"/>
</dbReference>
<dbReference type="EMBL" id="VHSG01000006">
    <property type="protein sequence ID" value="TQV84302.1"/>
    <property type="molecule type" value="Genomic_DNA"/>
</dbReference>
<dbReference type="Pfam" id="PF00005">
    <property type="entry name" value="ABC_tran"/>
    <property type="match status" value="1"/>
</dbReference>
<dbReference type="SUPFAM" id="SSF52540">
    <property type="entry name" value="P-loop containing nucleoside triphosphate hydrolases"/>
    <property type="match status" value="1"/>
</dbReference>
<evidence type="ECO:0000313" key="7">
    <source>
        <dbReference type="EMBL" id="TQV84302.1"/>
    </source>
</evidence>
<dbReference type="Gene3D" id="3.40.50.300">
    <property type="entry name" value="P-loop containing nucleotide triphosphate hydrolases"/>
    <property type="match status" value="1"/>
</dbReference>
<dbReference type="AlphaFoldDB" id="A0A545U4A5"/>
<dbReference type="InterPro" id="IPR027417">
    <property type="entry name" value="P-loop_NTPase"/>
</dbReference>
<proteinExistence type="predicted"/>
<evidence type="ECO:0000313" key="8">
    <source>
        <dbReference type="Proteomes" id="UP000319732"/>
    </source>
</evidence>
<evidence type="ECO:0000256" key="5">
    <source>
        <dbReference type="ARBA" id="ARBA00037066"/>
    </source>
</evidence>
<dbReference type="InterPro" id="IPR003593">
    <property type="entry name" value="AAA+_ATPase"/>
</dbReference>
<dbReference type="InterPro" id="IPR003439">
    <property type="entry name" value="ABC_transporter-like_ATP-bd"/>
</dbReference>
<dbReference type="PROSITE" id="PS00211">
    <property type="entry name" value="ABC_TRANSPORTER_1"/>
    <property type="match status" value="1"/>
</dbReference>
<evidence type="ECO:0000256" key="1">
    <source>
        <dbReference type="ARBA" id="ARBA00022448"/>
    </source>
</evidence>
<dbReference type="PANTHER" id="PTHR42794:SF1">
    <property type="entry name" value="HEMIN IMPORT ATP-BINDING PROTEIN HMUV"/>
    <property type="match status" value="1"/>
</dbReference>
<dbReference type="Proteomes" id="UP000319732">
    <property type="component" value="Unassembled WGS sequence"/>
</dbReference>
<feature type="domain" description="ABC transporter" evidence="6">
    <location>
        <begin position="1"/>
        <end position="239"/>
    </location>
</feature>
<reference evidence="7 8" key="1">
    <citation type="submission" date="2019-06" db="EMBL/GenBank/DDBJ databases">
        <title>Whole genome sequence for Cellvibrionaceae sp. R142.</title>
        <authorList>
            <person name="Wang G."/>
        </authorList>
    </citation>
    <scope>NUCLEOTIDE SEQUENCE [LARGE SCALE GENOMIC DNA]</scope>
    <source>
        <strain evidence="7 8">R142</strain>
    </source>
</reference>
<dbReference type="OrthoDB" id="5292475at2"/>
<name>A0A545U4A5_9GAMM</name>
<evidence type="ECO:0000259" key="6">
    <source>
        <dbReference type="PROSITE" id="PS50893"/>
    </source>
</evidence>
<dbReference type="PANTHER" id="PTHR42794">
    <property type="entry name" value="HEMIN IMPORT ATP-BINDING PROTEIN HMUV"/>
    <property type="match status" value="1"/>
</dbReference>
<gene>
    <name evidence="7" type="ORF">FKG94_04780</name>
</gene>
<comment type="function">
    <text evidence="5">Part of the ABC transporter complex HmuTUV involved in hemin import. Responsible for energy coupling to the transport system.</text>
</comment>
<evidence type="ECO:0000256" key="2">
    <source>
        <dbReference type="ARBA" id="ARBA00022741"/>
    </source>
</evidence>
<dbReference type="GO" id="GO:0005524">
    <property type="term" value="F:ATP binding"/>
    <property type="evidence" value="ECO:0007669"/>
    <property type="project" value="UniProtKB-KW"/>
</dbReference>
<accession>A0A545U4A5</accession>
<keyword evidence="1" id="KW-0813">Transport</keyword>
<protein>
    <submittedName>
        <fullName evidence="7">Heme ABC transporter ATP-binding protein</fullName>
    </submittedName>
</protein>
<comment type="caution">
    <text evidence="7">The sequence shown here is derived from an EMBL/GenBank/DDBJ whole genome shotgun (WGS) entry which is preliminary data.</text>
</comment>
<keyword evidence="2" id="KW-0547">Nucleotide-binding</keyword>
<dbReference type="NCBIfam" id="NF010068">
    <property type="entry name" value="PRK13548.1"/>
    <property type="match status" value="1"/>
</dbReference>
<dbReference type="CDD" id="cd03214">
    <property type="entry name" value="ABC_Iron-Siderophores_B12_Hemin"/>
    <property type="match status" value="1"/>
</dbReference>
<keyword evidence="3 7" id="KW-0067">ATP-binding</keyword>
<dbReference type="SMART" id="SM00382">
    <property type="entry name" value="AAA"/>
    <property type="match status" value="1"/>
</dbReference>
<dbReference type="PROSITE" id="PS50893">
    <property type="entry name" value="ABC_TRANSPORTER_2"/>
    <property type="match status" value="1"/>
</dbReference>
<keyword evidence="4" id="KW-1278">Translocase</keyword>
<organism evidence="7 8">
    <name type="scientific">Exilibacterium tricleocarpae</name>
    <dbReference type="NCBI Taxonomy" id="2591008"/>
    <lineage>
        <taxon>Bacteria</taxon>
        <taxon>Pseudomonadati</taxon>
        <taxon>Pseudomonadota</taxon>
        <taxon>Gammaproteobacteria</taxon>
        <taxon>Cellvibrionales</taxon>
        <taxon>Cellvibrionaceae</taxon>
        <taxon>Exilibacterium</taxon>
    </lineage>
</organism>
<keyword evidence="8" id="KW-1185">Reference proteome</keyword>
<evidence type="ECO:0000256" key="4">
    <source>
        <dbReference type="ARBA" id="ARBA00022967"/>
    </source>
</evidence>
<sequence length="256" mass="27249">MALQAVTVKTRRVTLLSGVSLSLAAGQVLAVIGANGAGKTSLLRTLTGELAATSGTLSVCGAAPTPRPTPRRARHLAVLPQLSLLNFPYTAEEVVNLGRTPHNSGIRVDRDIVAAALAAMDIEHLRGRLYPQLSGGEKQRVQLARVMAQVWRGADAEPRLLLLDEPTTALDLGHQHQLMAAIRRFAAQGVAVVMVVHDLNLAARYADRLLALHQGRALAAGTVPEVLTAAVIRQLFNVDVRVVKHPDTGKPEILGL</sequence>
<evidence type="ECO:0000256" key="3">
    <source>
        <dbReference type="ARBA" id="ARBA00022840"/>
    </source>
</evidence>